<feature type="transmembrane region" description="Helical" evidence="10">
    <location>
        <begin position="222"/>
        <end position="247"/>
    </location>
</feature>
<feature type="transmembrane region" description="Helical" evidence="10">
    <location>
        <begin position="194"/>
        <end position="210"/>
    </location>
</feature>
<feature type="transmembrane region" description="Helical" evidence="10">
    <location>
        <begin position="433"/>
        <end position="454"/>
    </location>
</feature>
<feature type="transmembrane region" description="Helical" evidence="10">
    <location>
        <begin position="400"/>
        <end position="421"/>
    </location>
</feature>
<evidence type="ECO:0000256" key="1">
    <source>
        <dbReference type="ARBA" id="ARBA00004477"/>
    </source>
</evidence>
<evidence type="ECO:0000256" key="2">
    <source>
        <dbReference type="ARBA" id="ARBA00004922"/>
    </source>
</evidence>
<organism evidence="12">
    <name type="scientific">Mantoniella antarctica</name>
    <dbReference type="NCBI Taxonomy" id="81844"/>
    <lineage>
        <taxon>Eukaryota</taxon>
        <taxon>Viridiplantae</taxon>
        <taxon>Chlorophyta</taxon>
        <taxon>Mamiellophyceae</taxon>
        <taxon>Mamiellales</taxon>
        <taxon>Mamiellaceae</taxon>
        <taxon>Mantoniella</taxon>
    </lineage>
</organism>
<comment type="subcellular location">
    <subcellularLocation>
        <location evidence="1 10">Endoplasmic reticulum membrane</location>
        <topology evidence="1 10">Multi-pass membrane protein</topology>
    </subcellularLocation>
</comment>
<keyword evidence="8 10" id="KW-1133">Transmembrane helix</keyword>
<dbReference type="PANTHER" id="PTHR12413">
    <property type="entry name" value="DOLICHYL GLYCOSYLTRANSFERASE"/>
    <property type="match status" value="1"/>
</dbReference>
<comment type="similarity">
    <text evidence="3 10">Belongs to the ALG6/ALG8 glucosyltransferase family.</text>
</comment>
<evidence type="ECO:0000256" key="5">
    <source>
        <dbReference type="ARBA" id="ARBA00022679"/>
    </source>
</evidence>
<protein>
    <recommendedName>
        <fullName evidence="10">Alpha-1,3-glucosyltransferase</fullName>
        <ecNumber evidence="10">2.4.1.-</ecNumber>
    </recommendedName>
</protein>
<dbReference type="PANTHER" id="PTHR12413:SF1">
    <property type="entry name" value="DOLICHYL PYROPHOSPHATE MAN9GLCNAC2 ALPHA-1,3-GLUCOSYLTRANSFERASE"/>
    <property type="match status" value="1"/>
</dbReference>
<keyword evidence="7 10" id="KW-0256">Endoplasmic reticulum</keyword>
<evidence type="ECO:0000256" key="4">
    <source>
        <dbReference type="ARBA" id="ARBA00022676"/>
    </source>
</evidence>
<dbReference type="GO" id="GO:0005789">
    <property type="term" value="C:endoplasmic reticulum membrane"/>
    <property type="evidence" value="ECO:0007669"/>
    <property type="project" value="UniProtKB-SubCell"/>
</dbReference>
<evidence type="ECO:0000256" key="6">
    <source>
        <dbReference type="ARBA" id="ARBA00022692"/>
    </source>
</evidence>
<dbReference type="EMBL" id="HBFC01008223">
    <property type="protein sequence ID" value="CAD8702011.1"/>
    <property type="molecule type" value="Transcribed_RNA"/>
</dbReference>
<reference evidence="12" key="1">
    <citation type="submission" date="2021-01" db="EMBL/GenBank/DDBJ databases">
        <authorList>
            <person name="Corre E."/>
            <person name="Pelletier E."/>
            <person name="Niang G."/>
            <person name="Scheremetjew M."/>
            <person name="Finn R."/>
            <person name="Kale V."/>
            <person name="Holt S."/>
            <person name="Cochrane G."/>
            <person name="Meng A."/>
            <person name="Brown T."/>
            <person name="Cohen L."/>
        </authorList>
    </citation>
    <scope>NUCLEOTIDE SEQUENCE</scope>
    <source>
        <strain evidence="12">SL-175</strain>
    </source>
</reference>
<evidence type="ECO:0000256" key="10">
    <source>
        <dbReference type="RuleBase" id="RU363110"/>
    </source>
</evidence>
<evidence type="ECO:0000256" key="9">
    <source>
        <dbReference type="ARBA" id="ARBA00023136"/>
    </source>
</evidence>
<feature type="transmembrane region" description="Helical" evidence="10">
    <location>
        <begin position="144"/>
        <end position="165"/>
    </location>
</feature>
<proteinExistence type="inferred from homology"/>
<feature type="transmembrane region" description="Helical" evidence="10">
    <location>
        <begin position="376"/>
        <end position="394"/>
    </location>
</feature>
<keyword evidence="6 10" id="KW-0812">Transmembrane</keyword>
<name>A0A7S0X4K8_9CHLO</name>
<dbReference type="EC" id="2.4.1.-" evidence="10"/>
<keyword evidence="4 10" id="KW-0328">Glycosyltransferase</keyword>
<evidence type="ECO:0000256" key="7">
    <source>
        <dbReference type="ARBA" id="ARBA00022824"/>
    </source>
</evidence>
<feature type="transmembrane region" description="Helical" evidence="10">
    <location>
        <begin position="282"/>
        <end position="300"/>
    </location>
</feature>
<keyword evidence="5 10" id="KW-0808">Transferase</keyword>
<feature type="transmembrane region" description="Helical" evidence="10">
    <location>
        <begin position="540"/>
        <end position="561"/>
    </location>
</feature>
<dbReference type="AlphaFoldDB" id="A0A7S0X4K8"/>
<feature type="transmembrane region" description="Helical" evidence="10">
    <location>
        <begin position="514"/>
        <end position="533"/>
    </location>
</feature>
<feature type="region of interest" description="Disordered" evidence="11">
    <location>
        <begin position="464"/>
        <end position="491"/>
    </location>
</feature>
<comment type="pathway">
    <text evidence="2 10">Protein modification; protein glycosylation.</text>
</comment>
<sequence length="608" mass="65348">MLGAALEALESTAGGHSEGATPGPCAIVSRRWVVPCVLSFALFIRIAVSTHGYSGESTPPMYGDYEAQRHWMEITLHTPLSQWYVHTDANDLGYWGLDYPPLTAFQSWAYGTFFAKVEPAAVALGTSRGYETASSRLFMRWSVVASDLVCFLPGILAFVLAFYSANKRDELSTEMRAKTAARAAGTKGESPARIAWAVAVLALSPAPILIDHGHFQYNGISLGCVAGAAAAVVSGWDVTGSVLFTFALNHKQMSLYFAPAFFAHLLGKCLRRRRPVLEVAKLGITVVVTFGALWAPFALADGAGAEGLMAVLGRLVPFRRGIYEDYVANFWCATAPVARWKERFEIPTLARAALFTTILAATPAMAQQISRPSREGFVWCMANSAWAFFMFSFQVHEKSILLPLLPVTMLALRAPSLAMWLPPLACVSMWPLLAKDGLGIAYVGAVAVYIAVIGGGPPRRVQGSGVGAAGKAVGRNDQNDDSGVSGGEERGSRGGILLADLRLSPAAGDAVWCFIYWTTTLGAAGVHVAAAFVQPPARFLYIHSLTFTSLSFVGFVGAAMYCNWRQWQVPADALDAVGRTRMYTVVEPSEQEEGVGQEGNGLTKQHAE</sequence>
<evidence type="ECO:0000256" key="11">
    <source>
        <dbReference type="SAM" id="MobiDB-lite"/>
    </source>
</evidence>
<dbReference type="Pfam" id="PF03155">
    <property type="entry name" value="Alg6_Alg8"/>
    <property type="match status" value="1"/>
</dbReference>
<dbReference type="UniPathway" id="UPA00378"/>
<dbReference type="InterPro" id="IPR004856">
    <property type="entry name" value="Glyco_trans_ALG6/ALG8"/>
</dbReference>
<evidence type="ECO:0000256" key="8">
    <source>
        <dbReference type="ARBA" id="ARBA00022989"/>
    </source>
</evidence>
<feature type="region of interest" description="Disordered" evidence="11">
    <location>
        <begin position="587"/>
        <end position="608"/>
    </location>
</feature>
<dbReference type="GO" id="GO:0042281">
    <property type="term" value="F:dolichyl pyrophosphate Man9GlcNAc2 alpha-1,3-glucosyltransferase activity"/>
    <property type="evidence" value="ECO:0007669"/>
    <property type="project" value="TreeGrafter"/>
</dbReference>
<gene>
    <name evidence="12" type="ORF">MANT1106_LOCUS4693</name>
</gene>
<accession>A0A7S0X4K8</accession>
<evidence type="ECO:0000256" key="3">
    <source>
        <dbReference type="ARBA" id="ARBA00008715"/>
    </source>
</evidence>
<keyword evidence="9 10" id="KW-0472">Membrane</keyword>
<evidence type="ECO:0000313" key="12">
    <source>
        <dbReference type="EMBL" id="CAD8702011.1"/>
    </source>
</evidence>